<feature type="domain" description="DUF7657" evidence="3">
    <location>
        <begin position="56"/>
        <end position="442"/>
    </location>
</feature>
<feature type="domain" description="DUF7654" evidence="2">
    <location>
        <begin position="547"/>
        <end position="676"/>
    </location>
</feature>
<feature type="transmembrane region" description="Helical" evidence="1">
    <location>
        <begin position="421"/>
        <end position="442"/>
    </location>
</feature>
<evidence type="ECO:0000259" key="3">
    <source>
        <dbReference type="Pfam" id="PF24677"/>
    </source>
</evidence>
<dbReference type="AlphaFoldDB" id="A0A2T1A6Z4"/>
<reference evidence="4 5" key="1">
    <citation type="submission" date="2018-03" db="EMBL/GenBank/DDBJ databases">
        <title>Genomic Encyclopedia of Archaeal and Bacterial Type Strains, Phase II (KMG-II): from individual species to whole genera.</title>
        <authorList>
            <person name="Goeker M."/>
        </authorList>
    </citation>
    <scope>NUCLEOTIDE SEQUENCE [LARGE SCALE GENOMIC DNA]</scope>
    <source>
        <strain evidence="4 5">DSM 100065</strain>
    </source>
</reference>
<feature type="transmembrane region" description="Helical" evidence="1">
    <location>
        <begin position="454"/>
        <end position="477"/>
    </location>
</feature>
<feature type="transmembrane region" description="Helical" evidence="1">
    <location>
        <begin position="483"/>
        <end position="501"/>
    </location>
</feature>
<feature type="transmembrane region" description="Helical" evidence="1">
    <location>
        <begin position="236"/>
        <end position="254"/>
    </location>
</feature>
<comment type="caution">
    <text evidence="4">The sequence shown here is derived from an EMBL/GenBank/DDBJ whole genome shotgun (WGS) entry which is preliminary data.</text>
</comment>
<dbReference type="InterPro" id="IPR056074">
    <property type="entry name" value="DUF7657"/>
</dbReference>
<evidence type="ECO:0000313" key="5">
    <source>
        <dbReference type="Proteomes" id="UP000237752"/>
    </source>
</evidence>
<keyword evidence="5" id="KW-1185">Reference proteome</keyword>
<keyword evidence="1" id="KW-1133">Transmembrane helix</keyword>
<evidence type="ECO:0000256" key="1">
    <source>
        <dbReference type="SAM" id="Phobius"/>
    </source>
</evidence>
<accession>A0A2T1A6Z4</accession>
<protein>
    <recommendedName>
        <fullName evidence="6">4-amino-4-deoxy-L-arabinose transferase-like glycosyltransferase</fullName>
    </recommendedName>
</protein>
<dbReference type="RefSeq" id="WP_106347392.1">
    <property type="nucleotide sequence ID" value="NZ_PVUE01000001.1"/>
</dbReference>
<dbReference type="Proteomes" id="UP000237752">
    <property type="component" value="Unassembled WGS sequence"/>
</dbReference>
<name>A0A2T1A6Z4_9ACTN</name>
<keyword evidence="1" id="KW-0472">Membrane</keyword>
<gene>
    <name evidence="4" type="ORF">CLV47_101497</name>
</gene>
<feature type="transmembrane region" description="Helical" evidence="1">
    <location>
        <begin position="389"/>
        <end position="409"/>
    </location>
</feature>
<proteinExistence type="predicted"/>
<feature type="transmembrane region" description="Helical" evidence="1">
    <location>
        <begin position="260"/>
        <end position="278"/>
    </location>
</feature>
<dbReference type="Pfam" id="PF24672">
    <property type="entry name" value="DUF7654"/>
    <property type="match status" value="1"/>
</dbReference>
<feature type="transmembrane region" description="Helical" evidence="1">
    <location>
        <begin position="212"/>
        <end position="229"/>
    </location>
</feature>
<dbReference type="InterPro" id="IPR056071">
    <property type="entry name" value="DUF7654"/>
</dbReference>
<feature type="transmembrane region" description="Helical" evidence="1">
    <location>
        <begin position="159"/>
        <end position="177"/>
    </location>
</feature>
<keyword evidence="1" id="KW-0812">Transmembrane</keyword>
<feature type="transmembrane region" description="Helical" evidence="1">
    <location>
        <begin position="57"/>
        <end position="78"/>
    </location>
</feature>
<evidence type="ECO:0000259" key="2">
    <source>
        <dbReference type="Pfam" id="PF24672"/>
    </source>
</evidence>
<feature type="transmembrane region" description="Helical" evidence="1">
    <location>
        <begin position="506"/>
        <end position="525"/>
    </location>
</feature>
<feature type="transmembrane region" description="Helical" evidence="1">
    <location>
        <begin position="189"/>
        <end position="206"/>
    </location>
</feature>
<feature type="transmembrane region" description="Helical" evidence="1">
    <location>
        <begin position="359"/>
        <end position="377"/>
    </location>
</feature>
<sequence length="677" mass="72042">MGVDRAYDNSDFAIAEECDDGAPQTAGGTVAARICRSVVSRTSVVVRRLGVGRASSLVIYALLVVFGTTTSSLAYSMMSQGSGFAPGVISGEPRLIRGDEFLTSTPILLGYIAAHGTSALTPLAQTPDVVHQIPSSGVFESVVFFDGSLLRLLSFVPDQMLFAAFWWLPSLLLMLCLPPWMQRLGASRIGSWLATGLVFVAPSVAWWSMTPIRVMAFTLAGCLLLIRGYDTWVRRPWLGFSLCVLAGILWSRVVSNYVPWAIVLSIPIVLATVSWLLFHRRGRKFAVKAAVTTCLSALVMLAGLVFDNWAALVAQSDTVYPGARRVTGAILPAANMFAGPFLRSLQDNSAATGIGQSDMSQAFTVCAVWALVLWVGLPQRKWSRRSIPIAMLGVSTAFWLSWCLLDWGGLGAHLPIVNRVVPIRAAQTVGILATILLGFVISRVPRAPSARIPLTAAVSCGAATAIGGSSLSAVFMPSVGPKEIFLCTVIVGILVGLLTAFPRSGWLAALGVGCAALVVVGANPIQVGLGDLRNSSTAQKFMAIGVDARRGHELWATDSKLTAALLTATGVPQLGGNQVTGPVAKKWQQLDPSSQYKEIWNRGVSAIIMRWTTDSNATISLGAARDQIIVSVDPCALPAKGFNLTHIVSEGPLPNGCLISNGTFEWNGAEKYIYAIN</sequence>
<dbReference type="Pfam" id="PF24677">
    <property type="entry name" value="DUF7657"/>
    <property type="match status" value="1"/>
</dbReference>
<evidence type="ECO:0000313" key="4">
    <source>
        <dbReference type="EMBL" id="PRZ44371.1"/>
    </source>
</evidence>
<evidence type="ECO:0008006" key="6">
    <source>
        <dbReference type="Google" id="ProtNLM"/>
    </source>
</evidence>
<feature type="transmembrane region" description="Helical" evidence="1">
    <location>
        <begin position="285"/>
        <end position="306"/>
    </location>
</feature>
<organism evidence="4 5">
    <name type="scientific">Antricoccus suffuscus</name>
    <dbReference type="NCBI Taxonomy" id="1629062"/>
    <lineage>
        <taxon>Bacteria</taxon>
        <taxon>Bacillati</taxon>
        <taxon>Actinomycetota</taxon>
        <taxon>Actinomycetes</taxon>
        <taxon>Geodermatophilales</taxon>
        <taxon>Antricoccaceae</taxon>
        <taxon>Antricoccus</taxon>
    </lineage>
</organism>
<dbReference type="EMBL" id="PVUE01000001">
    <property type="protein sequence ID" value="PRZ44371.1"/>
    <property type="molecule type" value="Genomic_DNA"/>
</dbReference>